<dbReference type="AlphaFoldDB" id="A0A813M847"/>
<evidence type="ECO:0000256" key="12">
    <source>
        <dbReference type="SAM" id="Phobius"/>
    </source>
</evidence>
<keyword evidence="5 12" id="KW-1133">Transmembrane helix</keyword>
<evidence type="ECO:0000256" key="6">
    <source>
        <dbReference type="ARBA" id="ARBA00023053"/>
    </source>
</evidence>
<dbReference type="Gene3D" id="2.60.470.10">
    <property type="entry name" value="Acid-sensing ion channels like domains"/>
    <property type="match status" value="1"/>
</dbReference>
<organism evidence="13 14">
    <name type="scientific">Brachionus calyciflorus</name>
    <dbReference type="NCBI Taxonomy" id="104777"/>
    <lineage>
        <taxon>Eukaryota</taxon>
        <taxon>Metazoa</taxon>
        <taxon>Spiralia</taxon>
        <taxon>Gnathifera</taxon>
        <taxon>Rotifera</taxon>
        <taxon>Eurotatoria</taxon>
        <taxon>Monogononta</taxon>
        <taxon>Pseudotrocha</taxon>
        <taxon>Ploima</taxon>
        <taxon>Brachionidae</taxon>
        <taxon>Brachionus</taxon>
    </lineage>
</organism>
<evidence type="ECO:0000256" key="2">
    <source>
        <dbReference type="ARBA" id="ARBA00022448"/>
    </source>
</evidence>
<dbReference type="GO" id="GO:0015280">
    <property type="term" value="F:ligand-gated sodium channel activity"/>
    <property type="evidence" value="ECO:0007669"/>
    <property type="project" value="TreeGrafter"/>
</dbReference>
<feature type="transmembrane region" description="Helical" evidence="12">
    <location>
        <begin position="34"/>
        <end position="56"/>
    </location>
</feature>
<dbReference type="GO" id="GO:0005886">
    <property type="term" value="C:plasma membrane"/>
    <property type="evidence" value="ECO:0007669"/>
    <property type="project" value="TreeGrafter"/>
</dbReference>
<gene>
    <name evidence="13" type="ORF">OXX778_LOCUS1603</name>
</gene>
<dbReference type="InterPro" id="IPR001873">
    <property type="entry name" value="ENaC"/>
</dbReference>
<keyword evidence="6" id="KW-0915">Sodium</keyword>
<keyword evidence="14" id="KW-1185">Reference proteome</keyword>
<keyword evidence="2 11" id="KW-0813">Transport</keyword>
<dbReference type="EMBL" id="CAJNOC010000108">
    <property type="protein sequence ID" value="CAF0715638.1"/>
    <property type="molecule type" value="Genomic_DNA"/>
</dbReference>
<keyword evidence="4 11" id="KW-0812">Transmembrane</keyword>
<evidence type="ECO:0000256" key="9">
    <source>
        <dbReference type="ARBA" id="ARBA00023201"/>
    </source>
</evidence>
<evidence type="ECO:0000256" key="3">
    <source>
        <dbReference type="ARBA" id="ARBA00022461"/>
    </source>
</evidence>
<dbReference type="Gene3D" id="1.10.287.770">
    <property type="entry name" value="YojJ-like"/>
    <property type="match status" value="1"/>
</dbReference>
<keyword evidence="8 12" id="KW-0472">Membrane</keyword>
<keyword evidence="7 11" id="KW-0406">Ion transport</keyword>
<evidence type="ECO:0000313" key="14">
    <source>
        <dbReference type="Proteomes" id="UP000663879"/>
    </source>
</evidence>
<evidence type="ECO:0000313" key="13">
    <source>
        <dbReference type="EMBL" id="CAF0715638.1"/>
    </source>
</evidence>
<name>A0A813M847_9BILA</name>
<dbReference type="PANTHER" id="PTHR11690">
    <property type="entry name" value="AMILORIDE-SENSITIVE SODIUM CHANNEL-RELATED"/>
    <property type="match status" value="1"/>
</dbReference>
<comment type="similarity">
    <text evidence="11">Belongs to the amiloride-sensitive sodium channel (TC 1.A.6) family.</text>
</comment>
<accession>A0A813M847</accession>
<dbReference type="Pfam" id="PF00858">
    <property type="entry name" value="ASC"/>
    <property type="match status" value="1"/>
</dbReference>
<reference evidence="13" key="1">
    <citation type="submission" date="2021-02" db="EMBL/GenBank/DDBJ databases">
        <authorList>
            <person name="Nowell W R."/>
        </authorList>
    </citation>
    <scope>NUCLEOTIDE SEQUENCE</scope>
    <source>
        <strain evidence="13">Ploen Becks lab</strain>
    </source>
</reference>
<evidence type="ECO:0000256" key="10">
    <source>
        <dbReference type="ARBA" id="ARBA00023303"/>
    </source>
</evidence>
<comment type="subcellular location">
    <subcellularLocation>
        <location evidence="1">Membrane</location>
        <topology evidence="1">Multi-pass membrane protein</topology>
    </subcellularLocation>
</comment>
<dbReference type="Proteomes" id="UP000663879">
    <property type="component" value="Unassembled WGS sequence"/>
</dbReference>
<evidence type="ECO:0000256" key="7">
    <source>
        <dbReference type="ARBA" id="ARBA00023065"/>
    </source>
</evidence>
<evidence type="ECO:0000256" key="4">
    <source>
        <dbReference type="ARBA" id="ARBA00022692"/>
    </source>
</evidence>
<dbReference type="OrthoDB" id="6021021at2759"/>
<evidence type="ECO:0000256" key="11">
    <source>
        <dbReference type="RuleBase" id="RU000679"/>
    </source>
</evidence>
<dbReference type="PRINTS" id="PR01078">
    <property type="entry name" value="AMINACHANNEL"/>
</dbReference>
<protein>
    <submittedName>
        <fullName evidence="13">Uncharacterized protein</fullName>
    </submittedName>
</protein>
<keyword evidence="3 11" id="KW-0894">Sodium channel</keyword>
<evidence type="ECO:0000256" key="5">
    <source>
        <dbReference type="ARBA" id="ARBA00022989"/>
    </source>
</evidence>
<feature type="transmembrane region" description="Helical" evidence="12">
    <location>
        <begin position="431"/>
        <end position="455"/>
    </location>
</feature>
<dbReference type="PANTHER" id="PTHR11690:SF248">
    <property type="entry name" value="PICKPOCKET 17, ISOFORM A"/>
    <property type="match status" value="1"/>
</dbReference>
<evidence type="ECO:0000256" key="1">
    <source>
        <dbReference type="ARBA" id="ARBA00004141"/>
    </source>
</evidence>
<proteinExistence type="inferred from homology"/>
<sequence length="467" mass="53687">MSKKLIQVIEETLLNSTSHGIPSIIRSDKLAIRLMWIIFTIISTGLCGFMIVQSILNYFSFETTSKIQVITETNAIFPTVTICNTNYFTTKYSAEFINNLSLEIPLGSNYFDYIKYYTIRKIILSDDELRSNSYKFGDTFKKLIINCKLSTIDCKSEEYWIYYYHQLYGNCYQINANREKLISVDRTGWQNSLSIILNISLADGLEGLFASIGAIVMIHNQTTSPITADPLTVSPGIETNFAISRQFKTHKPKPFSNCDGDTSNPNAFNFKLYKLIHSKNISYNQKLCIDLCFQDLIIQECKCFYGGYAFFGDQSIKPCFSYTDFKCYDPIIKNNLSDSSILKKICLPQCPLECNSMKFNILYSFNDFINEKNNEDLNSFYNFTGTNRRQMKKDLTLINLYYETLNYEEIIEKESIDFVGLLSNLGGIAGLFLGISFLSLVEIFEMAFQILYFFIGRTKIKQIKIDS</sequence>
<keyword evidence="10 11" id="KW-0407">Ion channel</keyword>
<keyword evidence="9 11" id="KW-0739">Sodium transport</keyword>
<evidence type="ECO:0000256" key="8">
    <source>
        <dbReference type="ARBA" id="ARBA00023136"/>
    </source>
</evidence>
<comment type="caution">
    <text evidence="13">The sequence shown here is derived from an EMBL/GenBank/DDBJ whole genome shotgun (WGS) entry which is preliminary data.</text>
</comment>